<dbReference type="InterPro" id="IPR036097">
    <property type="entry name" value="HisK_dim/P_sf"/>
</dbReference>
<dbReference type="InterPro" id="IPR003661">
    <property type="entry name" value="HisK_dim/P_dom"/>
</dbReference>
<dbReference type="Proteomes" id="UP001209535">
    <property type="component" value="Unassembled WGS sequence"/>
</dbReference>
<evidence type="ECO:0000256" key="1">
    <source>
        <dbReference type="ARBA" id="ARBA00000085"/>
    </source>
</evidence>
<reference evidence="6 7" key="1">
    <citation type="submission" date="2022-10" db="EMBL/GenBank/DDBJ databases">
        <title>Defluviimonas sp. nov., isolated from ocean surface sediments.</title>
        <authorList>
            <person name="He W."/>
            <person name="Wang L."/>
            <person name="Zhang D.-F."/>
        </authorList>
    </citation>
    <scope>NUCLEOTIDE SEQUENCE [LARGE SCALE GENOMIC DNA]</scope>
    <source>
        <strain evidence="6 7">WL0024</strain>
    </source>
</reference>
<dbReference type="SUPFAM" id="SSF55874">
    <property type="entry name" value="ATPase domain of HSP90 chaperone/DNA topoisomerase II/histidine kinase"/>
    <property type="match status" value="1"/>
</dbReference>
<keyword evidence="3" id="KW-0597">Phosphoprotein</keyword>
<dbReference type="SUPFAM" id="SSF47384">
    <property type="entry name" value="Homodimeric domain of signal transducing histidine kinase"/>
    <property type="match status" value="1"/>
</dbReference>
<sequence>MPVGTAFADIVRQAAVAGRYPNAGPDPDEWIKRQLARHRAAGPPYIQEMTESVWQQISNHLTDQGGTVAVRSDITDIKRISDELKRAKDAAEAANEAKSAFLATMSHEIRTPLNGIIGMSTLLNGTQLTDEQRGFSDTIATAADALLTIINDILDFSKVEAGALELERVLMDLTETIESSAELVAAKAAEKGIELACQINRDVPAAIFGDPVRPKHILMNLLNNAVKFTGIGEVVLTVSTNFPDAGRSPGEITLLTFPSAIPESASRRTGWIACSSRSARSMHPRHDDTAVPGWGW</sequence>
<dbReference type="EC" id="2.7.13.3" evidence="2"/>
<dbReference type="PANTHER" id="PTHR45339">
    <property type="entry name" value="HYBRID SIGNAL TRANSDUCTION HISTIDINE KINASE J"/>
    <property type="match status" value="1"/>
</dbReference>
<evidence type="ECO:0000259" key="5">
    <source>
        <dbReference type="PROSITE" id="PS50109"/>
    </source>
</evidence>
<dbReference type="InterPro" id="IPR005467">
    <property type="entry name" value="His_kinase_dom"/>
</dbReference>
<dbReference type="Pfam" id="PF00512">
    <property type="entry name" value="HisKA"/>
    <property type="match status" value="1"/>
</dbReference>
<dbReference type="SMART" id="SM00388">
    <property type="entry name" value="HisKA"/>
    <property type="match status" value="1"/>
</dbReference>
<evidence type="ECO:0000313" key="6">
    <source>
        <dbReference type="EMBL" id="MCU9848605.1"/>
    </source>
</evidence>
<organism evidence="6 7">
    <name type="scientific">Albidovulum salinarum</name>
    <dbReference type="NCBI Taxonomy" id="2984153"/>
    <lineage>
        <taxon>Bacteria</taxon>
        <taxon>Pseudomonadati</taxon>
        <taxon>Pseudomonadota</taxon>
        <taxon>Alphaproteobacteria</taxon>
        <taxon>Rhodobacterales</taxon>
        <taxon>Paracoccaceae</taxon>
        <taxon>Albidovulum</taxon>
    </lineage>
</organism>
<dbReference type="Gene3D" id="1.10.287.130">
    <property type="match status" value="1"/>
</dbReference>
<evidence type="ECO:0000256" key="4">
    <source>
        <dbReference type="ARBA" id="ARBA00023012"/>
    </source>
</evidence>
<dbReference type="PROSITE" id="PS50109">
    <property type="entry name" value="HIS_KIN"/>
    <property type="match status" value="1"/>
</dbReference>
<feature type="domain" description="Histidine kinase" evidence="5">
    <location>
        <begin position="104"/>
        <end position="238"/>
    </location>
</feature>
<accession>A0ABT2XA17</accession>
<evidence type="ECO:0000256" key="3">
    <source>
        <dbReference type="ARBA" id="ARBA00022553"/>
    </source>
</evidence>
<name>A0ABT2XA17_9RHOB</name>
<dbReference type="CDD" id="cd00082">
    <property type="entry name" value="HisKA"/>
    <property type="match status" value="1"/>
</dbReference>
<gene>
    <name evidence="6" type="ORF">OEZ60_11340</name>
</gene>
<evidence type="ECO:0000313" key="7">
    <source>
        <dbReference type="Proteomes" id="UP001209535"/>
    </source>
</evidence>
<keyword evidence="7" id="KW-1185">Reference proteome</keyword>
<comment type="catalytic activity">
    <reaction evidence="1">
        <text>ATP + protein L-histidine = ADP + protein N-phospho-L-histidine.</text>
        <dbReference type="EC" id="2.7.13.3"/>
    </reaction>
</comment>
<protein>
    <recommendedName>
        <fullName evidence="2">histidine kinase</fullName>
        <ecNumber evidence="2">2.7.13.3</ecNumber>
    </recommendedName>
</protein>
<comment type="caution">
    <text evidence="6">The sequence shown here is derived from an EMBL/GenBank/DDBJ whole genome shotgun (WGS) entry which is preliminary data.</text>
</comment>
<dbReference type="PANTHER" id="PTHR45339:SF1">
    <property type="entry name" value="HYBRID SIGNAL TRANSDUCTION HISTIDINE KINASE J"/>
    <property type="match status" value="1"/>
</dbReference>
<dbReference type="InterPro" id="IPR036890">
    <property type="entry name" value="HATPase_C_sf"/>
</dbReference>
<dbReference type="Gene3D" id="3.30.565.10">
    <property type="entry name" value="Histidine kinase-like ATPase, C-terminal domain"/>
    <property type="match status" value="1"/>
</dbReference>
<dbReference type="Pfam" id="PF12860">
    <property type="entry name" value="PAS_7"/>
    <property type="match status" value="1"/>
</dbReference>
<dbReference type="EMBL" id="JAOVQO010000009">
    <property type="protein sequence ID" value="MCU9848605.1"/>
    <property type="molecule type" value="Genomic_DNA"/>
</dbReference>
<proteinExistence type="predicted"/>
<evidence type="ECO:0000256" key="2">
    <source>
        <dbReference type="ARBA" id="ARBA00012438"/>
    </source>
</evidence>
<keyword evidence="4" id="KW-0902">Two-component regulatory system</keyword>